<dbReference type="AlphaFoldDB" id="A0A8E5MG39"/>
<dbReference type="InterPro" id="IPR036864">
    <property type="entry name" value="Zn2-C6_fun-type_DNA-bd_sf"/>
</dbReference>
<accession>A0A8E5MG39</accession>
<dbReference type="CDD" id="cd00067">
    <property type="entry name" value="GAL4"/>
    <property type="match status" value="1"/>
</dbReference>
<protein>
    <recommendedName>
        <fullName evidence="7">Zn(2)-C6 fungal-type domain-containing protein</fullName>
    </recommendedName>
</protein>
<evidence type="ECO:0000256" key="3">
    <source>
        <dbReference type="ARBA" id="ARBA00023015"/>
    </source>
</evidence>
<evidence type="ECO:0000313" key="9">
    <source>
        <dbReference type="Proteomes" id="UP000027002"/>
    </source>
</evidence>
<dbReference type="SUPFAM" id="SSF57701">
    <property type="entry name" value="Zn2/Cys6 DNA-binding domain"/>
    <property type="match status" value="1"/>
</dbReference>
<keyword evidence="4" id="KW-0804">Transcription</keyword>
<keyword evidence="5" id="KW-0539">Nucleus</keyword>
<dbReference type="InterPro" id="IPR001138">
    <property type="entry name" value="Zn2Cys6_DnaBD"/>
</dbReference>
<dbReference type="GO" id="GO:0000981">
    <property type="term" value="F:DNA-binding transcription factor activity, RNA polymerase II-specific"/>
    <property type="evidence" value="ECO:0007669"/>
    <property type="project" value="InterPro"/>
</dbReference>
<dbReference type="PANTHER" id="PTHR47660:SF3">
    <property type="entry name" value="FINGER DOMAIN PROTEIN, PUTATIVE (AFU_ORTHOLOGUE AFUA_4G03310)-RELATED"/>
    <property type="match status" value="1"/>
</dbReference>
<keyword evidence="1" id="KW-0479">Metal-binding</keyword>
<feature type="region of interest" description="Disordered" evidence="6">
    <location>
        <begin position="30"/>
        <end position="70"/>
    </location>
</feature>
<dbReference type="SMART" id="SM00066">
    <property type="entry name" value="GAL4"/>
    <property type="match status" value="1"/>
</dbReference>
<gene>
    <name evidence="8" type="ORF">UV8b_02413</name>
</gene>
<dbReference type="RefSeq" id="XP_042995845.1">
    <property type="nucleotide sequence ID" value="XM_043139911.1"/>
</dbReference>
<dbReference type="GO" id="GO:0008270">
    <property type="term" value="F:zinc ion binding"/>
    <property type="evidence" value="ECO:0007669"/>
    <property type="project" value="InterPro"/>
</dbReference>
<evidence type="ECO:0000259" key="7">
    <source>
        <dbReference type="PROSITE" id="PS50048"/>
    </source>
</evidence>
<feature type="compositionally biased region" description="Low complexity" evidence="6">
    <location>
        <begin position="38"/>
        <end position="55"/>
    </location>
</feature>
<dbReference type="KEGG" id="uvi:66063191"/>
<evidence type="ECO:0000256" key="5">
    <source>
        <dbReference type="ARBA" id="ARBA00023242"/>
    </source>
</evidence>
<proteinExistence type="predicted"/>
<evidence type="ECO:0000313" key="8">
    <source>
        <dbReference type="EMBL" id="QUC18172.1"/>
    </source>
</evidence>
<dbReference type="Proteomes" id="UP000027002">
    <property type="component" value="Chromosome 2"/>
</dbReference>
<reference evidence="8" key="1">
    <citation type="submission" date="2020-03" db="EMBL/GenBank/DDBJ databases">
        <title>A mixture of massive structural variations and highly conserved coding sequences in Ustilaginoidea virens genome.</title>
        <authorList>
            <person name="Zhang K."/>
            <person name="Zhao Z."/>
            <person name="Zhang Z."/>
            <person name="Li Y."/>
            <person name="Hsiang T."/>
            <person name="Sun W."/>
        </authorList>
    </citation>
    <scope>NUCLEOTIDE SEQUENCE</scope>
    <source>
        <strain evidence="8">UV-8b</strain>
    </source>
</reference>
<evidence type="ECO:0000256" key="2">
    <source>
        <dbReference type="ARBA" id="ARBA00022833"/>
    </source>
</evidence>
<evidence type="ECO:0000256" key="4">
    <source>
        <dbReference type="ARBA" id="ARBA00023163"/>
    </source>
</evidence>
<dbReference type="PANTHER" id="PTHR47660">
    <property type="entry name" value="TRANSCRIPTION FACTOR WITH C2H2 AND ZN(2)-CYS(6) DNA BINDING DOMAIN (EUROFUNG)-RELATED-RELATED"/>
    <property type="match status" value="1"/>
</dbReference>
<dbReference type="GeneID" id="66063191"/>
<keyword evidence="3" id="KW-0805">Transcription regulation</keyword>
<evidence type="ECO:0000256" key="1">
    <source>
        <dbReference type="ARBA" id="ARBA00022723"/>
    </source>
</evidence>
<dbReference type="PROSITE" id="PS50048">
    <property type="entry name" value="ZN2_CY6_FUNGAL_2"/>
    <property type="match status" value="1"/>
</dbReference>
<keyword evidence="2" id="KW-0862">Zinc</keyword>
<name>A0A8E5MG39_USTVR</name>
<dbReference type="Gene3D" id="4.10.240.10">
    <property type="entry name" value="Zn(2)-C6 fungal-type DNA-binding domain"/>
    <property type="match status" value="1"/>
</dbReference>
<keyword evidence="9" id="KW-1185">Reference proteome</keyword>
<feature type="region of interest" description="Disordered" evidence="6">
    <location>
        <begin position="309"/>
        <end position="328"/>
    </location>
</feature>
<evidence type="ECO:0000256" key="6">
    <source>
        <dbReference type="SAM" id="MobiDB-lite"/>
    </source>
</evidence>
<sequence>MDGVKRSWDAMDAGGALLDTFATVAFGNALAPDTHAPSSRSSSSRNINVGSEPGSEPGGEPGSCAKLDDNASAASRQKSCNACVRGKRRCDKRTPQCSRCWAKSLDCVYQKLPPGAGAAASVSEPRSAVRGSSISMPSSAGPSSSVSAASARRMVSSLSGSFSLPPAASSLTSSAAASAANMATATIGGGGGGGGAHTATAACLSNTSTSPYVSDVPDVPDVPDVLDVPDFEMGFDLDSLGTGTDTSPESFQPDSGVPLASAHGSSGIDFSIADFISQAAAANDDDFWHLNSFGADTTDKSNIPPLPTSLAAAMAPPSMNPQSPPPPHQLQPIRDYSLVKDCANLCISVDPLTVHDPNTRIGYIVSFFKRVHDVFARTRALPFMHSRLWIGQLPKPILAAFSASAAYASCTSANKGWTVKLLVDAGREIHQEGERAVSNEDKLSRVQALLILNTMRIFDGDLILGAAADRELGLLLTWLKELRSMLDHLEAEDGCRGGDGLLIKGKPPRSWQDWVFLESTRRTLLTSYALVSMSLMLKSETPDAEMWSQENNFTASRHLWDATSSVEFYRSWREKPHFLITNMGFKEFWSNAGPEDCDDFTNLMLISQVGVDTVAHFMNGDTDIPVNAGRAP</sequence>
<dbReference type="Pfam" id="PF00172">
    <property type="entry name" value="Zn_clus"/>
    <property type="match status" value="1"/>
</dbReference>
<dbReference type="EMBL" id="CP072754">
    <property type="protein sequence ID" value="QUC18172.1"/>
    <property type="molecule type" value="Genomic_DNA"/>
</dbReference>
<feature type="domain" description="Zn(2)-C6 fungal-type" evidence="7">
    <location>
        <begin position="79"/>
        <end position="109"/>
    </location>
</feature>
<organism evidence="8 9">
    <name type="scientific">Ustilaginoidea virens</name>
    <name type="common">Rice false smut fungus</name>
    <name type="synonym">Villosiclava virens</name>
    <dbReference type="NCBI Taxonomy" id="1159556"/>
    <lineage>
        <taxon>Eukaryota</taxon>
        <taxon>Fungi</taxon>
        <taxon>Dikarya</taxon>
        <taxon>Ascomycota</taxon>
        <taxon>Pezizomycotina</taxon>
        <taxon>Sordariomycetes</taxon>
        <taxon>Hypocreomycetidae</taxon>
        <taxon>Hypocreales</taxon>
        <taxon>Clavicipitaceae</taxon>
        <taxon>Ustilaginoidea</taxon>
    </lineage>
</organism>
<feature type="compositionally biased region" description="Pro residues" evidence="6">
    <location>
        <begin position="318"/>
        <end position="328"/>
    </location>
</feature>
<dbReference type="OrthoDB" id="9930022at2759"/>